<evidence type="ECO:0000313" key="2">
    <source>
        <dbReference type="Proteomes" id="UP000032740"/>
    </source>
</evidence>
<dbReference type="Proteomes" id="UP000032740">
    <property type="component" value="Chromosome"/>
</dbReference>
<reference evidence="1 2" key="1">
    <citation type="journal article" date="2013" name="J. Mol. Microbiol. Biotechnol.">
        <title>Analysis of the Complete Genomes of Acholeplasma brassicae , A. palmae and A. laidlawii and Their Comparison to the Obligate Parasites from ' Candidatus Phytoplasma'.</title>
        <authorList>
            <person name="Kube M."/>
            <person name="Siewert C."/>
            <person name="Migdoll A.M."/>
            <person name="Duduk B."/>
            <person name="Holz S."/>
            <person name="Rabus R."/>
            <person name="Seemuller E."/>
            <person name="Mitrovic J."/>
            <person name="Muller I."/>
            <person name="Buttner C."/>
            <person name="Reinhardt R."/>
        </authorList>
    </citation>
    <scope>NUCLEOTIDE SEQUENCE [LARGE SCALE GENOMIC DNA]</scope>
    <source>
        <strain evidence="1 2">J233</strain>
    </source>
</reference>
<dbReference type="GO" id="GO:0034220">
    <property type="term" value="P:monoatomic ion transmembrane transport"/>
    <property type="evidence" value="ECO:0007669"/>
    <property type="project" value="InterPro"/>
</dbReference>
<dbReference type="RefSeq" id="WP_030003617.1">
    <property type="nucleotide sequence ID" value="NC_022538.1"/>
</dbReference>
<evidence type="ECO:0000313" key="1">
    <source>
        <dbReference type="EMBL" id="CCV64733.1"/>
    </source>
</evidence>
<accession>U4KLK1</accession>
<dbReference type="SUPFAM" id="SSF159468">
    <property type="entry name" value="AtpF-like"/>
    <property type="match status" value="1"/>
</dbReference>
<organism evidence="1 2">
    <name type="scientific">Alteracholeplasma palmae (strain ATCC 49389 / J233)</name>
    <name type="common">Acholeplasma palmae</name>
    <dbReference type="NCBI Taxonomy" id="1318466"/>
    <lineage>
        <taxon>Bacteria</taxon>
        <taxon>Bacillati</taxon>
        <taxon>Mycoplasmatota</taxon>
        <taxon>Mollicutes</taxon>
        <taxon>Acholeplasmatales</taxon>
        <taxon>Acholeplasmataceae</taxon>
        <taxon>Acholeplasma</taxon>
    </lineage>
</organism>
<dbReference type="InterPro" id="IPR036906">
    <property type="entry name" value="ATPase_V1_fsu_sf"/>
</dbReference>
<dbReference type="KEGG" id="apal:BN85411560"/>
<name>U4KLK1_ALTPJ</name>
<gene>
    <name evidence="1" type="primary">ntpF</name>
    <name evidence="1" type="ORF">BN85411560</name>
</gene>
<proteinExistence type="predicted"/>
<dbReference type="HOGENOM" id="CLU_2299523_0_0_14"/>
<dbReference type="Gene3D" id="3.40.50.10580">
    <property type="entry name" value="ATPase, V1 complex, subunit F"/>
    <property type="match status" value="1"/>
</dbReference>
<dbReference type="AlphaFoldDB" id="U4KLK1"/>
<dbReference type="STRING" id="1318466.BN85411560"/>
<keyword evidence="2" id="KW-1185">Reference proteome</keyword>
<protein>
    <submittedName>
        <fullName evidence="1">V-type ATP synthase subunit F</fullName>
    </submittedName>
</protein>
<dbReference type="EMBL" id="FO681347">
    <property type="protein sequence ID" value="CCV64733.1"/>
    <property type="molecule type" value="Genomic_DNA"/>
</dbReference>
<sequence>MNNLVFISTKKESEALSAVGFEVFIIDEKQQLIKVLKELNHYVKVIAYDSELKDLIKVYQQEKKGVYPIFLELPLESKNIGNKVLDMKERIKKSIGIDLL</sequence>